<sequence length="78" mass="8771">STDFTGCVDPFEDEIQQLELKLKPDTPKANSTLEVNVSGFLVNDIVEGDVFGLYIHNLFSQQPVLVQDIDICKEANEW</sequence>
<proteinExistence type="predicted"/>
<feature type="non-terminal residue" evidence="1">
    <location>
        <position position="78"/>
    </location>
</feature>
<accession>A0A9N9E9G9</accession>
<comment type="caution">
    <text evidence="1">The sequence shown here is derived from an EMBL/GenBank/DDBJ whole genome shotgun (WGS) entry which is preliminary data.</text>
</comment>
<dbReference type="AlphaFoldDB" id="A0A9N9E9G9"/>
<gene>
    <name evidence="1" type="ORF">RFULGI_LOCUS9210</name>
</gene>
<keyword evidence="2" id="KW-1185">Reference proteome</keyword>
<evidence type="ECO:0000313" key="1">
    <source>
        <dbReference type="EMBL" id="CAG8670592.1"/>
    </source>
</evidence>
<reference evidence="1" key="1">
    <citation type="submission" date="2021-06" db="EMBL/GenBank/DDBJ databases">
        <authorList>
            <person name="Kallberg Y."/>
            <person name="Tangrot J."/>
            <person name="Rosling A."/>
        </authorList>
    </citation>
    <scope>NUCLEOTIDE SEQUENCE</scope>
    <source>
        <strain evidence="1">IN212</strain>
    </source>
</reference>
<evidence type="ECO:0000313" key="2">
    <source>
        <dbReference type="Proteomes" id="UP000789396"/>
    </source>
</evidence>
<name>A0A9N9E9G9_9GLOM</name>
<dbReference type="EMBL" id="CAJVPZ010016074">
    <property type="protein sequence ID" value="CAG8670592.1"/>
    <property type="molecule type" value="Genomic_DNA"/>
</dbReference>
<dbReference type="Proteomes" id="UP000789396">
    <property type="component" value="Unassembled WGS sequence"/>
</dbReference>
<protein>
    <submittedName>
        <fullName evidence="1">5247_t:CDS:1</fullName>
    </submittedName>
</protein>
<organism evidence="1 2">
    <name type="scientific">Racocetra fulgida</name>
    <dbReference type="NCBI Taxonomy" id="60492"/>
    <lineage>
        <taxon>Eukaryota</taxon>
        <taxon>Fungi</taxon>
        <taxon>Fungi incertae sedis</taxon>
        <taxon>Mucoromycota</taxon>
        <taxon>Glomeromycotina</taxon>
        <taxon>Glomeromycetes</taxon>
        <taxon>Diversisporales</taxon>
        <taxon>Gigasporaceae</taxon>
        <taxon>Racocetra</taxon>
    </lineage>
</organism>